<organism evidence="1 2">
    <name type="scientific">Spiromyces aspiralis</name>
    <dbReference type="NCBI Taxonomy" id="68401"/>
    <lineage>
        <taxon>Eukaryota</taxon>
        <taxon>Fungi</taxon>
        <taxon>Fungi incertae sedis</taxon>
        <taxon>Zoopagomycota</taxon>
        <taxon>Kickxellomycotina</taxon>
        <taxon>Kickxellomycetes</taxon>
        <taxon>Kickxellales</taxon>
        <taxon>Kickxellaceae</taxon>
        <taxon>Spiromyces</taxon>
    </lineage>
</organism>
<sequence>MPSDSIDDDELPYEYRSRILDLRAELEDGDITQKGFEKKRRQVIQEYLLLRQSAAKKHEQPTTSAASAASSTRPELPATSQWPTPIPEELSKPIGLPSYQRRPQRQPLSPPREPTGPNTWDTKDPSLDKRGFTEHSISRQSTVYGYKKPGIDFGSLLVNDLDTNDSDNDSFPPRPDVPKIPTQYRSVEYALPHPCHREPGPTNLSLLRDTLPHEGSQVSHQPSAHLRRGQDGNCASILDFSFKSPVSPNFHPNEASAVAHQHQAHSRNQSVDSFDRIGDIVSQEGVINLSPKSKSKSKSKSGSESESSTRQEPSSRSNLGNACGYSDVSTANNKLDSSKGVQQGTRAVTPGQHDDGRYGNRPASKQSRVSAKTQNSAETTSLDRHDSPIESVTIDEMLYASYSTRGLGGLSSRLSPHGLLEVAPNPRAPLNEPAWSNTSAQSQNQDPANTHGGSLLQSEPMNNSARSSGASTDAAARHRSAVSLKTYGSDASEQSVTELFSGLERDYEQAFAAFNDTTTIMEVTEQLSNSSPPAISVQPVYDPASLAFAKQHRDCSDSTVGTSTTTITAPVGLAPKEVVISSTTQQGGGSDYGSRKGGRPAVVATTKPPANSAKAPAEDILTSRSSPNHDLTMKRKSLKTPIKGGKGIPYPYSAVQRAIETSHGSKVKRNISTRMSRGPTMYYPPEAQHEAITTFQEIEKQFGPPSVKVLDKDLDVSKSDGDRSGEDPALVERSLLIIGEELDPTAETNLYDEPQKSTQKQLYGIAAASVSTGEKPTEHR</sequence>
<proteinExistence type="predicted"/>
<comment type="caution">
    <text evidence="1">The sequence shown here is derived from an EMBL/GenBank/DDBJ whole genome shotgun (WGS) entry which is preliminary data.</text>
</comment>
<name>A0ACC1HWL6_9FUNG</name>
<evidence type="ECO:0000313" key="2">
    <source>
        <dbReference type="Proteomes" id="UP001145114"/>
    </source>
</evidence>
<keyword evidence="2" id="KW-1185">Reference proteome</keyword>
<reference evidence="1" key="1">
    <citation type="submission" date="2022-06" db="EMBL/GenBank/DDBJ databases">
        <title>Phylogenomic reconstructions and comparative analyses of Kickxellomycotina fungi.</title>
        <authorList>
            <person name="Reynolds N.K."/>
            <person name="Stajich J.E."/>
            <person name="Barry K."/>
            <person name="Grigoriev I.V."/>
            <person name="Crous P."/>
            <person name="Smith M.E."/>
        </authorList>
    </citation>
    <scope>NUCLEOTIDE SEQUENCE</scope>
    <source>
        <strain evidence="1">RSA 2271</strain>
    </source>
</reference>
<feature type="non-terminal residue" evidence="1">
    <location>
        <position position="780"/>
    </location>
</feature>
<evidence type="ECO:0000313" key="1">
    <source>
        <dbReference type="EMBL" id="KAJ1679705.1"/>
    </source>
</evidence>
<accession>A0ACC1HWL6</accession>
<dbReference type="Proteomes" id="UP001145114">
    <property type="component" value="Unassembled WGS sequence"/>
</dbReference>
<protein>
    <submittedName>
        <fullName evidence="1">Uncharacterized protein</fullName>
    </submittedName>
</protein>
<dbReference type="EMBL" id="JAMZIH010000222">
    <property type="protein sequence ID" value="KAJ1679705.1"/>
    <property type="molecule type" value="Genomic_DNA"/>
</dbReference>
<gene>
    <name evidence="1" type="ORF">EV182_001498</name>
</gene>